<evidence type="ECO:0000313" key="2">
    <source>
        <dbReference type="Proteomes" id="UP000799118"/>
    </source>
</evidence>
<accession>A0A6A4GNL4</accession>
<protein>
    <submittedName>
        <fullName evidence="1">Uncharacterized protein</fullName>
    </submittedName>
</protein>
<name>A0A6A4GNL4_9AGAR</name>
<dbReference type="PANTHER" id="PTHR31912:SF34">
    <property type="entry name" value="NOTOCHORD-RELATED PROTEIN"/>
    <property type="match status" value="1"/>
</dbReference>
<proteinExistence type="predicted"/>
<organism evidence="1 2">
    <name type="scientific">Gymnopus androsaceus JB14</name>
    <dbReference type="NCBI Taxonomy" id="1447944"/>
    <lineage>
        <taxon>Eukaryota</taxon>
        <taxon>Fungi</taxon>
        <taxon>Dikarya</taxon>
        <taxon>Basidiomycota</taxon>
        <taxon>Agaricomycotina</taxon>
        <taxon>Agaricomycetes</taxon>
        <taxon>Agaricomycetidae</taxon>
        <taxon>Agaricales</taxon>
        <taxon>Marasmiineae</taxon>
        <taxon>Omphalotaceae</taxon>
        <taxon>Gymnopus</taxon>
    </lineage>
</organism>
<sequence>MQHPESSSSEYLEELPGDKTQFKCIICSDQSDTQDIIFKRNSKSSHLKSKQHHLSHTLAPSFASLPTSHFLDKLLESLDEEETDDPPNPLDDIMMDEDGVFIDRDGQPLVFSAGESQSAQLARQDAAVYQRLDDLDLLERHLLFGEFDDSRTAEGPDGFFEDSSDSIVAQISAAIEALVVNDNDTNEMDGDEEMHDSFEPTNSSDWFPHPSKTSFMLDMLDNLPRLRLSDDHLKAIIWYWNRIIKLLRRTQKRLASEFNLGPEHHVSSLGNHFFMTHPTKLFAMDWANPLVRKHLHVYPEISMAISETYQANWTSANRHCHFYMNELALTSNCDYVIILRWVTVDGIVYADVLHTRAEERTSSIHIDVISDQQSRIPAHLLIQNFPDLQATYPGPGGIVFSNHSPDQYTSVNPLRVKAKGRPVFRLRVIPWSDDVSGNVSKQYNVHTNIYVTNANLPHQKLSQEYFIRYCSTSSVASSSEQFVALCQDFCEDRWTEADDCELKQDILFQIIPHFLPADNPQQSETASHIGVNGYRNCRRDKIGGSEVEKESNVGYESLYHPGTPRTVSETIETIQSQVRLACRGSPQDVAQSCTLTGVKDKISQFWIEQILAKFKVLSEQRLKNPQTCDPQLNDKNVKNEARKAVITWITDEIEAELWGWVTTQPKASYDKLAENDSTQNCLRPGDHFNLLLCTQGVDPHKDTPGAMLHTWLLGNNKYVWYLTNTAWSPENEAIFAVRLQCSFLDGLTIAPPRAEYIIKYKNSLIGKHFKTIQQLAIFHMHTMCSPEVFELWKTTGELGAFLWVPEIRDMDTYLHDLQILINNLLDRWAAVEPRRIITKIKIHVLDLQLQRRLGWADDASIKAGAQSQTESGQVKLSPIPHTGTARGQRQARPWAVCTQGITIHNGLDFANDIQTSNWNACSLVISRSKDLCRVGSWVFFGHKMDRLIGRIIKILSRSGVKTPSEDSYILLQHFQVLNENDSVLNMPILVDAKSVFGVRPKDIIFNFNAQHDCINGKCKIIHSTSHVMQERIETEKLKKVVEHSDDTRFFLNMHGLHNAHLIREALPRRLVAPTRFVDDRVAFHKRLAAGLQITGVEKRALKQAKAAATRAKNKQAKEAAAIHTENQ</sequence>
<reference evidence="1" key="1">
    <citation type="journal article" date="2019" name="Environ. Microbiol.">
        <title>Fungal ecological strategies reflected in gene transcription - a case study of two litter decomposers.</title>
        <authorList>
            <person name="Barbi F."/>
            <person name="Kohler A."/>
            <person name="Barry K."/>
            <person name="Baskaran P."/>
            <person name="Daum C."/>
            <person name="Fauchery L."/>
            <person name="Ihrmark K."/>
            <person name="Kuo A."/>
            <person name="LaButti K."/>
            <person name="Lipzen A."/>
            <person name="Morin E."/>
            <person name="Grigoriev I.V."/>
            <person name="Henrissat B."/>
            <person name="Lindahl B."/>
            <person name="Martin F."/>
        </authorList>
    </citation>
    <scope>NUCLEOTIDE SEQUENCE</scope>
    <source>
        <strain evidence="1">JB14</strain>
    </source>
</reference>
<dbReference type="OrthoDB" id="2246127at2759"/>
<dbReference type="Proteomes" id="UP000799118">
    <property type="component" value="Unassembled WGS sequence"/>
</dbReference>
<gene>
    <name evidence="1" type="ORF">BT96DRAFT_1005500</name>
</gene>
<dbReference type="PANTHER" id="PTHR31912">
    <property type="entry name" value="IP13529P"/>
    <property type="match status" value="1"/>
</dbReference>
<dbReference type="AlphaFoldDB" id="A0A6A4GNL4"/>
<evidence type="ECO:0000313" key="1">
    <source>
        <dbReference type="EMBL" id="KAE9387056.1"/>
    </source>
</evidence>
<keyword evidence="2" id="KW-1185">Reference proteome</keyword>
<dbReference type="EMBL" id="ML769827">
    <property type="protein sequence ID" value="KAE9387056.1"/>
    <property type="molecule type" value="Genomic_DNA"/>
</dbReference>